<dbReference type="InterPro" id="IPR046341">
    <property type="entry name" value="SET_dom_sf"/>
</dbReference>
<dbReference type="CDD" id="cd19177">
    <property type="entry name" value="SET_SETD4"/>
    <property type="match status" value="1"/>
</dbReference>
<dbReference type="Gene3D" id="3.90.1410.10">
    <property type="entry name" value="set domain protein methyltransferase, domain 1"/>
    <property type="match status" value="2"/>
</dbReference>
<sequence>MVVVYPCSTLFFFFKMLNSIDEVVRSRMGRTSRRRRKKRQKERSSRSLSHLEPYVNLARWMRKQGFTGAPLCPTTFVGTGRGLAATKTIKSNDLLVALPKRFLITADTVLQSYLGDYIVRSKLHLTPLQAVCIFLVSELWFSHTSVEPQKITPCLDSVIPDLMHYNFNSFFDTPSICSQKDSTGASRPLQAGFWKPYLFVLPNSYSCPAFFTQQLCDTLPPVLSHHATEQTSFVQVAFRSAWPFITSIQPLFTRPVSSIFTFRAFLWAWGTVNTRSVYMQPHPAPLLTGGTTGDFALAPLLDLLNHSPTAQVAAGYNEQRGCYEVRTLSPCERWKQAFIAYGDHSNHQLLLEYGFVTSPNPYSLLPLHAEDELAVFVANRLEKSMQKNLMALVERGLDRDMTIGAGGLSWNLQVVLRALALKPHHRISFGDVVVGRSVPTSMQAMATKLALQLCEQLVNDRRQRLAKVPHGERRHEATNSVITLLTEELEILQQCLSLPNVGVQNSL</sequence>
<organism evidence="2 3">
    <name type="scientific">Eptatretus burgeri</name>
    <name type="common">Inshore hagfish</name>
    <dbReference type="NCBI Taxonomy" id="7764"/>
    <lineage>
        <taxon>Eukaryota</taxon>
        <taxon>Metazoa</taxon>
        <taxon>Chordata</taxon>
        <taxon>Craniata</taxon>
        <taxon>Vertebrata</taxon>
        <taxon>Cyclostomata</taxon>
        <taxon>Myxini</taxon>
        <taxon>Myxiniformes</taxon>
        <taxon>Myxinidae</taxon>
        <taxon>Eptatretinae</taxon>
        <taxon>Eptatretus</taxon>
    </lineage>
</organism>
<dbReference type="OMA" id="ITRRICC"/>
<feature type="compositionally biased region" description="Basic residues" evidence="1">
    <location>
        <begin position="28"/>
        <end position="41"/>
    </location>
</feature>
<protein>
    <submittedName>
        <fullName evidence="2">SET domain containing 4</fullName>
    </submittedName>
</protein>
<dbReference type="PANTHER" id="PTHR13271:SF151">
    <property type="entry name" value="SET DOMAIN-CONTAINING PROTEIN 4"/>
    <property type="match status" value="1"/>
</dbReference>
<keyword evidence="3" id="KW-1185">Reference proteome</keyword>
<dbReference type="Ensembl" id="ENSEBUT00000004052.1">
    <property type="protein sequence ID" value="ENSEBUP00000003669.1"/>
    <property type="gene ID" value="ENSEBUG00000002643.1"/>
</dbReference>
<dbReference type="InterPro" id="IPR044429">
    <property type="entry name" value="SETD4_SET"/>
</dbReference>
<dbReference type="GO" id="GO:0016279">
    <property type="term" value="F:protein-lysine N-methyltransferase activity"/>
    <property type="evidence" value="ECO:0007669"/>
    <property type="project" value="InterPro"/>
</dbReference>
<dbReference type="PANTHER" id="PTHR13271">
    <property type="entry name" value="UNCHARACTERIZED PUTATIVE METHYLTRANSFERASE"/>
    <property type="match status" value="1"/>
</dbReference>
<evidence type="ECO:0000313" key="2">
    <source>
        <dbReference type="Ensembl" id="ENSEBUP00000003669.1"/>
    </source>
</evidence>
<evidence type="ECO:0000256" key="1">
    <source>
        <dbReference type="SAM" id="MobiDB-lite"/>
    </source>
</evidence>
<dbReference type="InterPro" id="IPR050600">
    <property type="entry name" value="SETD3_SETD6_MTase"/>
</dbReference>
<accession>A0A8C4NA09</accession>
<reference evidence="2" key="1">
    <citation type="submission" date="2025-08" db="UniProtKB">
        <authorList>
            <consortium name="Ensembl"/>
        </authorList>
    </citation>
    <scope>IDENTIFICATION</scope>
</reference>
<dbReference type="Proteomes" id="UP000694388">
    <property type="component" value="Unplaced"/>
</dbReference>
<dbReference type="SUPFAM" id="SSF82199">
    <property type="entry name" value="SET domain"/>
    <property type="match status" value="1"/>
</dbReference>
<dbReference type="GeneTree" id="ENSGT00940000153577"/>
<reference evidence="2" key="2">
    <citation type="submission" date="2025-09" db="UniProtKB">
        <authorList>
            <consortium name="Ensembl"/>
        </authorList>
    </citation>
    <scope>IDENTIFICATION</scope>
</reference>
<proteinExistence type="predicted"/>
<name>A0A8C4NA09_EPTBU</name>
<feature type="region of interest" description="Disordered" evidence="1">
    <location>
        <begin position="28"/>
        <end position="48"/>
    </location>
</feature>
<dbReference type="AlphaFoldDB" id="A0A8C4NA09"/>
<evidence type="ECO:0000313" key="3">
    <source>
        <dbReference type="Proteomes" id="UP000694388"/>
    </source>
</evidence>